<proteinExistence type="predicted"/>
<name>A0ABT7XL41_9NEIS</name>
<evidence type="ECO:0000313" key="3">
    <source>
        <dbReference type="Proteomes" id="UP001168540"/>
    </source>
</evidence>
<accession>A0ABT7XL41</accession>
<feature type="signal peptide" evidence="1">
    <location>
        <begin position="1"/>
        <end position="23"/>
    </location>
</feature>
<evidence type="ECO:0000256" key="1">
    <source>
        <dbReference type="SAM" id="SignalP"/>
    </source>
</evidence>
<dbReference type="RefSeq" id="WP_289829072.1">
    <property type="nucleotide sequence ID" value="NZ_JAUEDK010000008.1"/>
</dbReference>
<gene>
    <name evidence="2" type="ORF">QU481_06265</name>
</gene>
<sequence length="228" mass="25428">MSSKFLQRGALLLTLLCPLLAKADDWLGQYALVPNERMQQMYDENGEPAAMLTVVKLADGYGLVSKNLGWSEPKPAQLEKDGQALRDWLGSDAKGVKSQALVAPGMALIRVAKGSTLEARNGRSHQMRSDYLFVVQALGVDLELEKNRRNHDCRLVHPEVPFSGDDSRVVAGRFLTCTSWNFTKINSNTFDFPHKKAAYEASIFYFAIEHTTSYGLFFPSNRRGIPSQ</sequence>
<evidence type="ECO:0000313" key="2">
    <source>
        <dbReference type="EMBL" id="MDN0074500.1"/>
    </source>
</evidence>
<dbReference type="Proteomes" id="UP001168540">
    <property type="component" value="Unassembled WGS sequence"/>
</dbReference>
<dbReference type="EMBL" id="JAUEDK010000008">
    <property type="protein sequence ID" value="MDN0074500.1"/>
    <property type="molecule type" value="Genomic_DNA"/>
</dbReference>
<comment type="caution">
    <text evidence="2">The sequence shown here is derived from an EMBL/GenBank/DDBJ whole genome shotgun (WGS) entry which is preliminary data.</text>
</comment>
<keyword evidence="3" id="KW-1185">Reference proteome</keyword>
<reference evidence="2" key="1">
    <citation type="submission" date="2023-06" db="EMBL/GenBank/DDBJ databases">
        <authorList>
            <person name="Zhang S."/>
        </authorList>
    </citation>
    <scope>NUCLEOTIDE SEQUENCE</scope>
    <source>
        <strain evidence="2">SG2303</strain>
    </source>
</reference>
<organism evidence="2 3">
    <name type="scientific">Crenobacter oryzisoli</name>
    <dbReference type="NCBI Taxonomy" id="3056844"/>
    <lineage>
        <taxon>Bacteria</taxon>
        <taxon>Pseudomonadati</taxon>
        <taxon>Pseudomonadota</taxon>
        <taxon>Betaproteobacteria</taxon>
        <taxon>Neisseriales</taxon>
        <taxon>Neisseriaceae</taxon>
        <taxon>Crenobacter</taxon>
    </lineage>
</organism>
<keyword evidence="1" id="KW-0732">Signal</keyword>
<feature type="chain" id="PRO_5045605212" evidence="1">
    <location>
        <begin position="24"/>
        <end position="228"/>
    </location>
</feature>
<protein>
    <submittedName>
        <fullName evidence="2">Uncharacterized protein</fullName>
    </submittedName>
</protein>